<dbReference type="InterPro" id="IPR008884">
    <property type="entry name" value="TylF_MeTrfase"/>
</dbReference>
<dbReference type="GO" id="GO:0032259">
    <property type="term" value="P:methylation"/>
    <property type="evidence" value="ECO:0007669"/>
    <property type="project" value="UniProtKB-KW"/>
</dbReference>
<dbReference type="Gene3D" id="3.40.50.150">
    <property type="entry name" value="Vaccinia Virus protein VP39"/>
    <property type="match status" value="1"/>
</dbReference>
<dbReference type="Proteomes" id="UP000295164">
    <property type="component" value="Unassembled WGS sequence"/>
</dbReference>
<dbReference type="PANTHER" id="PTHR40036">
    <property type="entry name" value="MACROCIN O-METHYLTRANSFERASE"/>
    <property type="match status" value="1"/>
</dbReference>
<keyword evidence="1" id="KW-0808">Transferase</keyword>
<dbReference type="EMBL" id="SKFH01000002">
    <property type="protein sequence ID" value="TCZ74419.1"/>
    <property type="molecule type" value="Genomic_DNA"/>
</dbReference>
<dbReference type="InterPro" id="IPR029063">
    <property type="entry name" value="SAM-dependent_MTases_sf"/>
</dbReference>
<evidence type="ECO:0000313" key="1">
    <source>
        <dbReference type="EMBL" id="TCZ74419.1"/>
    </source>
</evidence>
<name>A0A4R4E4N1_9BACT</name>
<reference evidence="1 2" key="1">
    <citation type="submission" date="2019-03" db="EMBL/GenBank/DDBJ databases">
        <authorList>
            <person name="Kim M.K.M."/>
        </authorList>
    </citation>
    <scope>NUCLEOTIDE SEQUENCE [LARGE SCALE GENOMIC DNA]</scope>
    <source>
        <strain evidence="1 2">17J68-15</strain>
    </source>
</reference>
<evidence type="ECO:0000313" key="2">
    <source>
        <dbReference type="Proteomes" id="UP000295164"/>
    </source>
</evidence>
<dbReference type="AlphaFoldDB" id="A0A4R4E4N1"/>
<dbReference type="SUPFAM" id="SSF53335">
    <property type="entry name" value="S-adenosyl-L-methionine-dependent methyltransferases"/>
    <property type="match status" value="1"/>
</dbReference>
<gene>
    <name evidence="1" type="ORF">E0486_01990</name>
</gene>
<dbReference type="Pfam" id="PF05711">
    <property type="entry name" value="TylF"/>
    <property type="match status" value="1"/>
</dbReference>
<proteinExistence type="predicted"/>
<sequence>MNLIDKVIEKLGYVRKDAKRGPEKDMAADPDFMRSLASCQPFTMTSPERMFALSQAVRYVLRNRIAGDFVECGVWRGGSSMMMALELIAANETRDLYLYDTYEGMSEPGAEDVDLNQNSADKLLLHSKKSNESIIWAYATLADVRQNLGATGYDARHIHYVEGKVEETIPATLPGPIALLRLDTDWYESTRHELLHLFPLVVPGGVVIIDDYGHWQGARKAVDEYFIQHGLFPLLHRIDYTGRIFVKR</sequence>
<dbReference type="RefSeq" id="WP_131850465.1">
    <property type="nucleotide sequence ID" value="NZ_SKFH01000002.1"/>
</dbReference>
<accession>A0A4R4E4N1</accession>
<protein>
    <submittedName>
        <fullName evidence="1">Macrocin O-methyltransferase</fullName>
    </submittedName>
</protein>
<organism evidence="1 2">
    <name type="scientific">Flaviaesturariibacter aridisoli</name>
    <dbReference type="NCBI Taxonomy" id="2545761"/>
    <lineage>
        <taxon>Bacteria</taxon>
        <taxon>Pseudomonadati</taxon>
        <taxon>Bacteroidota</taxon>
        <taxon>Chitinophagia</taxon>
        <taxon>Chitinophagales</taxon>
        <taxon>Chitinophagaceae</taxon>
        <taxon>Flaviaestuariibacter</taxon>
    </lineage>
</organism>
<comment type="caution">
    <text evidence="1">The sequence shown here is derived from an EMBL/GenBank/DDBJ whole genome shotgun (WGS) entry which is preliminary data.</text>
</comment>
<dbReference type="OrthoDB" id="3826968at2"/>
<keyword evidence="2" id="KW-1185">Reference proteome</keyword>
<dbReference type="PANTHER" id="PTHR40036:SF1">
    <property type="entry name" value="MACROCIN O-METHYLTRANSFERASE"/>
    <property type="match status" value="1"/>
</dbReference>
<keyword evidence="1" id="KW-0489">Methyltransferase</keyword>
<dbReference type="GO" id="GO:0008168">
    <property type="term" value="F:methyltransferase activity"/>
    <property type="evidence" value="ECO:0007669"/>
    <property type="project" value="UniProtKB-KW"/>
</dbReference>